<dbReference type="GO" id="GO:0004601">
    <property type="term" value="F:peroxidase activity"/>
    <property type="evidence" value="ECO:0007669"/>
    <property type="project" value="UniProtKB-KW"/>
</dbReference>
<dbReference type="InterPro" id="IPR003718">
    <property type="entry name" value="OsmC/Ohr_fam"/>
</dbReference>
<accession>A0ABW5YPJ6</accession>
<protein>
    <submittedName>
        <fullName evidence="1">OsmC family protein</fullName>
        <ecNumber evidence="1">1.11.1.-</ecNumber>
    </submittedName>
</protein>
<dbReference type="InterPro" id="IPR036102">
    <property type="entry name" value="OsmC/Ohrsf"/>
</dbReference>
<sequence length="135" mass="14693">MATSKVTYLGDLRTSSEHLQSGSIIVSDAPVDNNGKGEAFSPTDTVANGLASCMFTVMGIKARDLGVDFSSSTAEVTKIMAADPRRISEIHVVFIMTINPDEKTKTILERTALTCPVLYSLHPDIIKNVTFNWKE</sequence>
<dbReference type="Proteomes" id="UP001597534">
    <property type="component" value="Unassembled WGS sequence"/>
</dbReference>
<dbReference type="EC" id="1.11.1.-" evidence="1"/>
<evidence type="ECO:0000313" key="1">
    <source>
        <dbReference type="EMBL" id="MFD2892923.1"/>
    </source>
</evidence>
<organism evidence="1 2">
    <name type="scientific">Flavobacterium chuncheonense</name>
    <dbReference type="NCBI Taxonomy" id="2026653"/>
    <lineage>
        <taxon>Bacteria</taxon>
        <taxon>Pseudomonadati</taxon>
        <taxon>Bacteroidota</taxon>
        <taxon>Flavobacteriia</taxon>
        <taxon>Flavobacteriales</taxon>
        <taxon>Flavobacteriaceae</taxon>
        <taxon>Flavobacterium</taxon>
    </lineage>
</organism>
<dbReference type="InterPro" id="IPR015946">
    <property type="entry name" value="KH_dom-like_a/b"/>
</dbReference>
<dbReference type="SUPFAM" id="SSF82784">
    <property type="entry name" value="OsmC-like"/>
    <property type="match status" value="1"/>
</dbReference>
<comment type="caution">
    <text evidence="1">The sequence shown here is derived from an EMBL/GenBank/DDBJ whole genome shotgun (WGS) entry which is preliminary data.</text>
</comment>
<reference evidence="2" key="1">
    <citation type="journal article" date="2019" name="Int. J. Syst. Evol. Microbiol.">
        <title>The Global Catalogue of Microorganisms (GCM) 10K type strain sequencing project: providing services to taxonomists for standard genome sequencing and annotation.</title>
        <authorList>
            <consortium name="The Broad Institute Genomics Platform"/>
            <consortium name="The Broad Institute Genome Sequencing Center for Infectious Disease"/>
            <person name="Wu L."/>
            <person name="Ma J."/>
        </authorList>
    </citation>
    <scope>NUCLEOTIDE SEQUENCE [LARGE SCALE GENOMIC DNA]</scope>
    <source>
        <strain evidence="2">KCTC 22671</strain>
    </source>
</reference>
<name>A0ABW5YPJ6_9FLAO</name>
<proteinExistence type="predicted"/>
<evidence type="ECO:0000313" key="2">
    <source>
        <dbReference type="Proteomes" id="UP001597534"/>
    </source>
</evidence>
<dbReference type="Pfam" id="PF02566">
    <property type="entry name" value="OsmC"/>
    <property type="match status" value="1"/>
</dbReference>
<keyword evidence="2" id="KW-1185">Reference proteome</keyword>
<dbReference type="Gene3D" id="3.30.300.20">
    <property type="match status" value="1"/>
</dbReference>
<gene>
    <name evidence="1" type="ORF">ACFS5J_12955</name>
</gene>
<keyword evidence="1" id="KW-0575">Peroxidase</keyword>
<dbReference type="RefSeq" id="WP_379812656.1">
    <property type="nucleotide sequence ID" value="NZ_JBHUPC010000020.1"/>
</dbReference>
<keyword evidence="1" id="KW-0560">Oxidoreductase</keyword>
<dbReference type="EMBL" id="JBHUPC010000020">
    <property type="protein sequence ID" value="MFD2892923.1"/>
    <property type="molecule type" value="Genomic_DNA"/>
</dbReference>